<dbReference type="Proteomes" id="UP000639859">
    <property type="component" value="Unassembled WGS sequence"/>
</dbReference>
<reference evidence="1 2" key="1">
    <citation type="submission" date="2020-11" db="EMBL/GenBank/DDBJ databases">
        <title>genome sequence of strain KACC 18849.</title>
        <authorList>
            <person name="Gao J."/>
            <person name="Zhang X."/>
        </authorList>
    </citation>
    <scope>NUCLEOTIDE SEQUENCE [LARGE SCALE GENOMIC DNA]</scope>
    <source>
        <strain evidence="1 2">KACC 18849</strain>
    </source>
</reference>
<gene>
    <name evidence="1" type="ORF">I4Q42_12325</name>
</gene>
<dbReference type="EMBL" id="JADWOX010000007">
    <property type="protein sequence ID" value="MBI1684455.1"/>
    <property type="molecule type" value="Genomic_DNA"/>
</dbReference>
<evidence type="ECO:0008006" key="3">
    <source>
        <dbReference type="Google" id="ProtNLM"/>
    </source>
</evidence>
<accession>A0ABS0SXV3</accession>
<sequence>MSRKSPPKPTAPRTAPEPALAGCVTCRFAVWTDQQARGVCKRFPPTPIAGAGNLQPSVTALDACGEHRP</sequence>
<proteinExistence type="predicted"/>
<dbReference type="RefSeq" id="WP_198576368.1">
    <property type="nucleotide sequence ID" value="NZ_JADWOX010000007.1"/>
</dbReference>
<organism evidence="1 2">
    <name type="scientific">Caulobacter hibisci</name>
    <dbReference type="NCBI Taxonomy" id="2035993"/>
    <lineage>
        <taxon>Bacteria</taxon>
        <taxon>Pseudomonadati</taxon>
        <taxon>Pseudomonadota</taxon>
        <taxon>Alphaproteobacteria</taxon>
        <taxon>Caulobacterales</taxon>
        <taxon>Caulobacteraceae</taxon>
        <taxon>Caulobacter</taxon>
    </lineage>
</organism>
<protein>
    <recommendedName>
        <fullName evidence="3">Uracil-DNA glycosylase</fullName>
    </recommendedName>
</protein>
<evidence type="ECO:0000313" key="2">
    <source>
        <dbReference type="Proteomes" id="UP000639859"/>
    </source>
</evidence>
<comment type="caution">
    <text evidence="1">The sequence shown here is derived from an EMBL/GenBank/DDBJ whole genome shotgun (WGS) entry which is preliminary data.</text>
</comment>
<keyword evidence="2" id="KW-1185">Reference proteome</keyword>
<name>A0ABS0SXV3_9CAUL</name>
<evidence type="ECO:0000313" key="1">
    <source>
        <dbReference type="EMBL" id="MBI1684455.1"/>
    </source>
</evidence>